<keyword evidence="4" id="KW-1185">Reference proteome</keyword>
<organism evidence="3 4">
    <name type="scientific">Thiocapsa imhoffii</name>
    <dbReference type="NCBI Taxonomy" id="382777"/>
    <lineage>
        <taxon>Bacteria</taxon>
        <taxon>Pseudomonadati</taxon>
        <taxon>Pseudomonadota</taxon>
        <taxon>Gammaproteobacteria</taxon>
        <taxon>Chromatiales</taxon>
        <taxon>Chromatiaceae</taxon>
        <taxon>Thiocapsa</taxon>
    </lineage>
</organism>
<reference evidence="3 4" key="1">
    <citation type="journal article" date="2020" name="Microorganisms">
        <title>Osmotic Adaptation and Compatible Solute Biosynthesis of Phototrophic Bacteria as Revealed from Genome Analyses.</title>
        <authorList>
            <person name="Imhoff J.F."/>
            <person name="Rahn T."/>
            <person name="Kunzel S."/>
            <person name="Keller A."/>
            <person name="Neulinger S.C."/>
        </authorList>
    </citation>
    <scope>NUCLEOTIDE SEQUENCE [LARGE SCALE GENOMIC DNA]</scope>
    <source>
        <strain evidence="3 4">DSM 21303</strain>
    </source>
</reference>
<keyword evidence="1" id="KW-0732">Signal</keyword>
<proteinExistence type="predicted"/>
<accession>A0A9X1B8M5</accession>
<dbReference type="AlphaFoldDB" id="A0A9X1B8M5"/>
<dbReference type="EMBL" id="NRSD01000004">
    <property type="protein sequence ID" value="MBK1644225.1"/>
    <property type="molecule type" value="Genomic_DNA"/>
</dbReference>
<dbReference type="SMART" id="SM00748">
    <property type="entry name" value="HEPN"/>
    <property type="match status" value="1"/>
</dbReference>
<dbReference type="Gene3D" id="1.20.120.330">
    <property type="entry name" value="Nucleotidyltransferases domain 2"/>
    <property type="match status" value="1"/>
</dbReference>
<evidence type="ECO:0000259" key="2">
    <source>
        <dbReference type="SMART" id="SM00748"/>
    </source>
</evidence>
<name>A0A9X1B8M5_9GAMM</name>
<evidence type="ECO:0000313" key="3">
    <source>
        <dbReference type="EMBL" id="MBK1644225.1"/>
    </source>
</evidence>
<dbReference type="Pfam" id="PF05168">
    <property type="entry name" value="HEPN"/>
    <property type="match status" value="1"/>
</dbReference>
<gene>
    <name evidence="3" type="ORF">CKO25_06065</name>
</gene>
<feature type="signal peptide" evidence="1">
    <location>
        <begin position="1"/>
        <end position="39"/>
    </location>
</feature>
<evidence type="ECO:0000313" key="4">
    <source>
        <dbReference type="Proteomes" id="UP001138802"/>
    </source>
</evidence>
<dbReference type="SUPFAM" id="SSF81593">
    <property type="entry name" value="Nucleotidyltransferase substrate binding subunit/domain"/>
    <property type="match status" value="1"/>
</dbReference>
<dbReference type="InterPro" id="IPR007842">
    <property type="entry name" value="HEPN_dom"/>
</dbReference>
<protein>
    <recommendedName>
        <fullName evidence="2">HEPN domain-containing protein</fullName>
    </recommendedName>
</protein>
<comment type="caution">
    <text evidence="3">The sequence shown here is derived from an EMBL/GenBank/DDBJ whole genome shotgun (WGS) entry which is preliminary data.</text>
</comment>
<feature type="chain" id="PRO_5040896410" description="HEPN domain-containing protein" evidence="1">
    <location>
        <begin position="40"/>
        <end position="166"/>
    </location>
</feature>
<evidence type="ECO:0000256" key="1">
    <source>
        <dbReference type="SAM" id="SignalP"/>
    </source>
</evidence>
<dbReference type="Proteomes" id="UP001138802">
    <property type="component" value="Unassembled WGS sequence"/>
</dbReference>
<sequence length="166" mass="18145">MSPWMWLCVPARNRTVRPVWRRRSIATCCRMGSSCMADAAAAVVAAWISKAERDLASASRLLDGTPPYPDTAVYHCQQAGEKALKAYLAAHGRPIRRVHDLVLLIDTCVGLDASFSQLAEAAEILTPYGTTFRYPGAATEPHLSDALEAIDCATRILDHVRMALYG</sequence>
<feature type="domain" description="HEPN" evidence="2">
    <location>
        <begin position="48"/>
        <end position="156"/>
    </location>
</feature>